<evidence type="ECO:0000256" key="1">
    <source>
        <dbReference type="ARBA" id="ARBA00001936"/>
    </source>
</evidence>
<keyword evidence="6" id="KW-0540">Nuclease</keyword>
<feature type="domain" description="ATP-dependent DNA ligase family profile" evidence="22">
    <location>
        <begin position="343"/>
        <end position="477"/>
    </location>
</feature>
<keyword evidence="12" id="KW-0067">ATP-binding</keyword>
<dbReference type="InterPro" id="IPR014143">
    <property type="entry name" value="NHEJ_ligase_prk"/>
</dbReference>
<dbReference type="InterPro" id="IPR012309">
    <property type="entry name" value="DNA_ligase_ATP-dep_C"/>
</dbReference>
<dbReference type="EC" id="6.5.1.1" evidence="2"/>
<dbReference type="PROSITE" id="PS50160">
    <property type="entry name" value="DNA_LIGASE_A3"/>
    <property type="match status" value="1"/>
</dbReference>
<keyword evidence="18" id="KW-0511">Multifunctional enzyme</keyword>
<evidence type="ECO:0000256" key="19">
    <source>
        <dbReference type="ARBA" id="ARBA00029943"/>
    </source>
</evidence>
<dbReference type="Gene3D" id="3.30.470.30">
    <property type="entry name" value="DNA ligase/mRNA capping enzyme"/>
    <property type="match status" value="1"/>
</dbReference>
<dbReference type="InterPro" id="IPR052171">
    <property type="entry name" value="NHEJ_LigD"/>
</dbReference>
<dbReference type="Gene3D" id="3.90.920.10">
    <property type="entry name" value="DNA primase, PRIM domain"/>
    <property type="match status" value="1"/>
</dbReference>
<dbReference type="Pfam" id="PF13298">
    <property type="entry name" value="LigD_N"/>
    <property type="match status" value="1"/>
</dbReference>
<evidence type="ECO:0000256" key="10">
    <source>
        <dbReference type="ARBA" id="ARBA00022801"/>
    </source>
</evidence>
<organism evidence="23 24">
    <name type="scientific">Terrihabitans rhizophilus</name>
    <dbReference type="NCBI Taxonomy" id="3092662"/>
    <lineage>
        <taxon>Bacteria</taxon>
        <taxon>Pseudomonadati</taxon>
        <taxon>Pseudomonadota</taxon>
        <taxon>Alphaproteobacteria</taxon>
        <taxon>Hyphomicrobiales</taxon>
        <taxon>Terrihabitans</taxon>
    </lineage>
</organism>
<evidence type="ECO:0000256" key="20">
    <source>
        <dbReference type="ARBA" id="ARBA00034003"/>
    </source>
</evidence>
<dbReference type="Gene3D" id="3.30.1490.70">
    <property type="match status" value="1"/>
</dbReference>
<keyword evidence="5" id="KW-0548">Nucleotidyltransferase</keyword>
<dbReference type="SUPFAM" id="SSF50249">
    <property type="entry name" value="Nucleic acid-binding proteins"/>
    <property type="match status" value="1"/>
</dbReference>
<evidence type="ECO:0000313" key="24">
    <source>
        <dbReference type="Proteomes" id="UP001274321"/>
    </source>
</evidence>
<evidence type="ECO:0000256" key="11">
    <source>
        <dbReference type="ARBA" id="ARBA00022839"/>
    </source>
</evidence>
<evidence type="ECO:0000256" key="17">
    <source>
        <dbReference type="ARBA" id="ARBA00023211"/>
    </source>
</evidence>
<dbReference type="NCBIfam" id="NF004628">
    <property type="entry name" value="PRK05972.1"/>
    <property type="match status" value="1"/>
</dbReference>
<dbReference type="EMBL" id="JAXAFJ010000001">
    <property type="protein sequence ID" value="MDX6804536.1"/>
    <property type="molecule type" value="Genomic_DNA"/>
</dbReference>
<evidence type="ECO:0000256" key="4">
    <source>
        <dbReference type="ARBA" id="ARBA00022679"/>
    </source>
</evidence>
<keyword evidence="17" id="KW-0464">Manganese</keyword>
<dbReference type="Pfam" id="PF04679">
    <property type="entry name" value="DNA_ligase_A_C"/>
    <property type="match status" value="1"/>
</dbReference>
<keyword evidence="15" id="KW-0233">DNA recombination</keyword>
<dbReference type="Proteomes" id="UP001274321">
    <property type="component" value="Unassembled WGS sequence"/>
</dbReference>
<keyword evidence="16" id="KW-0234">DNA repair</keyword>
<evidence type="ECO:0000256" key="12">
    <source>
        <dbReference type="ARBA" id="ARBA00022840"/>
    </source>
</evidence>
<keyword evidence="10" id="KW-0378">Hydrolase</keyword>
<feature type="region of interest" description="Disordered" evidence="21">
    <location>
        <begin position="1"/>
        <end position="30"/>
    </location>
</feature>
<evidence type="ECO:0000256" key="14">
    <source>
        <dbReference type="ARBA" id="ARBA00023125"/>
    </source>
</evidence>
<dbReference type="Gene3D" id="2.40.50.140">
    <property type="entry name" value="Nucleic acid-binding proteins"/>
    <property type="match status" value="1"/>
</dbReference>
<keyword evidence="8" id="KW-0547">Nucleotide-binding</keyword>
<evidence type="ECO:0000256" key="13">
    <source>
        <dbReference type="ARBA" id="ARBA00022932"/>
    </source>
</evidence>
<name>A0ABU4RJ07_9HYPH</name>
<dbReference type="CDD" id="cd04862">
    <property type="entry name" value="PaeLigD_Pol_like"/>
    <property type="match status" value="1"/>
</dbReference>
<keyword evidence="4" id="KW-0808">Transferase</keyword>
<evidence type="ECO:0000256" key="15">
    <source>
        <dbReference type="ARBA" id="ARBA00023172"/>
    </source>
</evidence>
<dbReference type="RefSeq" id="WP_319842663.1">
    <property type="nucleotide sequence ID" value="NZ_JAXAFJ010000001.1"/>
</dbReference>
<dbReference type="PANTHER" id="PTHR42705:SF2">
    <property type="entry name" value="BIFUNCTIONAL NON-HOMOLOGOUS END JOINING PROTEIN LIGD"/>
    <property type="match status" value="1"/>
</dbReference>
<keyword evidence="3 23" id="KW-0436">Ligase</keyword>
<proteinExistence type="predicted"/>
<evidence type="ECO:0000259" key="22">
    <source>
        <dbReference type="PROSITE" id="PS50160"/>
    </source>
</evidence>
<feature type="compositionally biased region" description="Basic and acidic residues" evidence="21">
    <location>
        <begin position="1"/>
        <end position="16"/>
    </location>
</feature>
<dbReference type="NCBIfam" id="TIGR02779">
    <property type="entry name" value="NHEJ_ligase_lig"/>
    <property type="match status" value="1"/>
</dbReference>
<dbReference type="CDD" id="cd07906">
    <property type="entry name" value="Adenylation_DNA_ligase_LigD_LigC"/>
    <property type="match status" value="1"/>
</dbReference>
<dbReference type="NCBIfam" id="TIGR02778">
    <property type="entry name" value="ligD_pol"/>
    <property type="match status" value="1"/>
</dbReference>
<dbReference type="NCBIfam" id="TIGR02776">
    <property type="entry name" value="NHEJ_ligase_prk"/>
    <property type="match status" value="1"/>
</dbReference>
<evidence type="ECO:0000256" key="7">
    <source>
        <dbReference type="ARBA" id="ARBA00022723"/>
    </source>
</evidence>
<keyword evidence="9" id="KW-0227">DNA damage</keyword>
<evidence type="ECO:0000256" key="8">
    <source>
        <dbReference type="ARBA" id="ARBA00022741"/>
    </source>
</evidence>
<dbReference type="InterPro" id="IPR014146">
    <property type="entry name" value="LigD_ligase_dom"/>
</dbReference>
<keyword evidence="11" id="KW-0269">Exonuclease</keyword>
<dbReference type="Pfam" id="PF01068">
    <property type="entry name" value="DNA_ligase_A_M"/>
    <property type="match status" value="1"/>
</dbReference>
<keyword evidence="7" id="KW-0479">Metal-binding</keyword>
<evidence type="ECO:0000256" key="3">
    <source>
        <dbReference type="ARBA" id="ARBA00022598"/>
    </source>
</evidence>
<dbReference type="InterPro" id="IPR012340">
    <property type="entry name" value="NA-bd_OB-fold"/>
</dbReference>
<evidence type="ECO:0000256" key="18">
    <source>
        <dbReference type="ARBA" id="ARBA00023268"/>
    </source>
</evidence>
<keyword evidence="24" id="KW-1185">Reference proteome</keyword>
<keyword evidence="14" id="KW-0238">DNA-binding</keyword>
<keyword evidence="13" id="KW-0239">DNA-directed DNA polymerase</keyword>
<dbReference type="InterPro" id="IPR033651">
    <property type="entry name" value="PaeLigD_Pol-like"/>
</dbReference>
<evidence type="ECO:0000256" key="9">
    <source>
        <dbReference type="ARBA" id="ARBA00022763"/>
    </source>
</evidence>
<dbReference type="InterPro" id="IPR014144">
    <property type="entry name" value="LigD_PE_domain"/>
</dbReference>
<comment type="cofactor">
    <cofactor evidence="1">
        <name>Mn(2+)</name>
        <dbReference type="ChEBI" id="CHEBI:29035"/>
    </cofactor>
</comment>
<dbReference type="SUPFAM" id="SSF56091">
    <property type="entry name" value="DNA ligase/mRNA capping enzyme, catalytic domain"/>
    <property type="match status" value="1"/>
</dbReference>
<reference evidence="23 24" key="1">
    <citation type="submission" date="2023-11" db="EMBL/GenBank/DDBJ databases">
        <authorList>
            <person name="Bao R."/>
        </authorList>
    </citation>
    <scope>NUCLEOTIDE SEQUENCE [LARGE SCALE GENOMIC DNA]</scope>
    <source>
        <strain evidence="23 24">PJ23</strain>
    </source>
</reference>
<comment type="caution">
    <text evidence="23">The sequence shown here is derived from an EMBL/GenBank/DDBJ whole genome shotgun (WGS) entry which is preliminary data.</text>
</comment>
<accession>A0ABU4RJ07</accession>
<dbReference type="NCBIfam" id="TIGR02777">
    <property type="entry name" value="LigD_PE_dom"/>
    <property type="match status" value="1"/>
</dbReference>
<dbReference type="PANTHER" id="PTHR42705">
    <property type="entry name" value="BIFUNCTIONAL NON-HOMOLOGOUS END JOINING PROTEIN LIGD"/>
    <property type="match status" value="1"/>
</dbReference>
<evidence type="ECO:0000256" key="21">
    <source>
        <dbReference type="SAM" id="MobiDB-lite"/>
    </source>
</evidence>
<dbReference type="Pfam" id="PF21686">
    <property type="entry name" value="LigD_Prim-Pol"/>
    <property type="match status" value="1"/>
</dbReference>
<evidence type="ECO:0000256" key="6">
    <source>
        <dbReference type="ARBA" id="ARBA00022722"/>
    </source>
</evidence>
<evidence type="ECO:0000256" key="2">
    <source>
        <dbReference type="ARBA" id="ARBA00012727"/>
    </source>
</evidence>
<dbReference type="GO" id="GO:0003910">
    <property type="term" value="F:DNA ligase (ATP) activity"/>
    <property type="evidence" value="ECO:0007669"/>
    <property type="project" value="UniProtKB-EC"/>
</dbReference>
<evidence type="ECO:0000313" key="23">
    <source>
        <dbReference type="EMBL" id="MDX6804536.1"/>
    </source>
</evidence>
<dbReference type="InterPro" id="IPR012310">
    <property type="entry name" value="DNA_ligase_ATP-dep_cent"/>
</dbReference>
<evidence type="ECO:0000256" key="5">
    <source>
        <dbReference type="ARBA" id="ARBA00022695"/>
    </source>
</evidence>
<dbReference type="CDD" id="cd07971">
    <property type="entry name" value="OBF_DNA_ligase_LigD"/>
    <property type="match status" value="1"/>
</dbReference>
<comment type="catalytic activity">
    <reaction evidence="20">
        <text>ATP + (deoxyribonucleotide)n-3'-hydroxyl + 5'-phospho-(deoxyribonucleotide)m = (deoxyribonucleotide)n+m + AMP + diphosphate.</text>
        <dbReference type="EC" id="6.5.1.1"/>
    </reaction>
</comment>
<sequence length="873" mass="95169">MTKDLDAYRAKRDFTKTPEPGPETGTSAGNSFVIQKHDASRLHYDFRIELDGVMKSWAVAKGPSLVPGEKRLAVQTEDHPIAYNAFEGIIPKGQYGGGTVMIWDRGTWEPVHDPHKGFEKGHVDVILHGEKLNGLWHLVRLKRRPREKTDSWLLIKSDDEFARTAEEPDVLVEADRSVVSGRTIPEIAEAGDRVWNSNRGDSVNSAEQAAPAAAKKAAKSTAVKAPAKAKKAAPKAAAAARAALPDFVQPALATLVAHARNGADWVHEIKFDGYRLQARLDHGEVKLLTRSGLDWTHRFPGIREAIAALPAETALLDGEAVVENAAGVSSFSALQQDLGGRGGKLVSGNALYYAFDLLHLDGRDLTPLPLTERKEALATLVSSKPQNRLKLSEHIASDGDSMARHACRLGLEGIICKRADAPYRPGRSDVWLKVKCTERAEFVVAGYLPSTVSSKGVGSLVLGYYDGENLIHAGRVGTGFTETVSRDLAKALEAIKATASPFAAKLSADERHGVKWARPELVAEIEYRGWTHDGSLRHASFKGLREDKAAKDVVREVPKDAPEPPKPSGRPASIISTGATVAGVHLSHPERVLWPEQGITKQGLAEFYAEIADWVLPHVVHRPLSLVRCPSGSEKTCFFQKHAWAGLSDTIRQIPVPGDDQPMLAIDDLAGLIALVQAGVLEIHPWGATESVPDKADRLIFDLDPGDEVEWSAVIHGALEVRERLTAMKLESFVKTTGGKGLHVVVPLVADTGWDDVKAFTKTIAESMAADSPDRYVSTMAKKIRTGRVFVDYLRNGQGATAVAAYSTRSRPGAPVATPLSWDELGPEVRGNHFNVENLDRRLQNLSGDPWAGFFEVRQSLRSEKPEKTRKRR</sequence>
<gene>
    <name evidence="23" type="primary">ligD</name>
    <name evidence="23" type="ORF">SCD90_00535</name>
</gene>
<protein>
    <recommendedName>
        <fullName evidence="2">DNA ligase (ATP)</fullName>
        <ecNumber evidence="2">6.5.1.1</ecNumber>
    </recommendedName>
    <alternativeName>
        <fullName evidence="19">NHEJ DNA polymerase</fullName>
    </alternativeName>
</protein>
<dbReference type="InterPro" id="IPR014145">
    <property type="entry name" value="LigD_pol_dom"/>
</dbReference>
<feature type="region of interest" description="Disordered" evidence="21">
    <location>
        <begin position="555"/>
        <end position="574"/>
    </location>
</feature>
<evidence type="ECO:0000256" key="16">
    <source>
        <dbReference type="ARBA" id="ARBA00023204"/>
    </source>
</evidence>